<evidence type="ECO:0000313" key="2">
    <source>
        <dbReference type="WBParaSite" id="nRc.2.0.1.t48280-RA"/>
    </source>
</evidence>
<protein>
    <submittedName>
        <fullName evidence="2">Uncharacterized protein</fullName>
    </submittedName>
</protein>
<accession>A0A915LAX3</accession>
<organism evidence="1 2">
    <name type="scientific">Romanomermis culicivorax</name>
    <name type="common">Nematode worm</name>
    <dbReference type="NCBI Taxonomy" id="13658"/>
    <lineage>
        <taxon>Eukaryota</taxon>
        <taxon>Metazoa</taxon>
        <taxon>Ecdysozoa</taxon>
        <taxon>Nematoda</taxon>
        <taxon>Enoplea</taxon>
        <taxon>Dorylaimia</taxon>
        <taxon>Mermithida</taxon>
        <taxon>Mermithoidea</taxon>
        <taxon>Mermithidae</taxon>
        <taxon>Romanomermis</taxon>
    </lineage>
</organism>
<name>A0A915LAX3_ROMCU</name>
<dbReference type="WBParaSite" id="nRc.2.0.1.t48280-RA">
    <property type="protein sequence ID" value="nRc.2.0.1.t48280-RA"/>
    <property type="gene ID" value="nRc.2.0.1.g48280"/>
</dbReference>
<keyword evidence="1" id="KW-1185">Reference proteome</keyword>
<dbReference type="Proteomes" id="UP000887565">
    <property type="component" value="Unplaced"/>
</dbReference>
<evidence type="ECO:0000313" key="1">
    <source>
        <dbReference type="Proteomes" id="UP000887565"/>
    </source>
</evidence>
<proteinExistence type="predicted"/>
<dbReference type="AlphaFoldDB" id="A0A915LAX3"/>
<reference evidence="2" key="1">
    <citation type="submission" date="2022-11" db="UniProtKB">
        <authorList>
            <consortium name="WormBaseParasite"/>
        </authorList>
    </citation>
    <scope>IDENTIFICATION</scope>
</reference>
<sequence>MLIFGRIGMGACRRYMTAKKDQDTNLEALVVEKPRPGPGEIWSPVEHLMGTLLLASYNGKSICKSTNWTTSGADICIKVKRHKEEGSDNSILIVWRRAKGPGARLADARHRKTLTGILPLMLETSFNGIVDEADDRVSL</sequence>